<dbReference type="GO" id="GO:0005737">
    <property type="term" value="C:cytoplasm"/>
    <property type="evidence" value="ECO:0007669"/>
    <property type="project" value="TreeGrafter"/>
</dbReference>
<dbReference type="Pfam" id="PF21034">
    <property type="entry name" value="BCAS3_WD40"/>
    <property type="match status" value="1"/>
</dbReference>
<dbReference type="SUPFAM" id="SSF50978">
    <property type="entry name" value="WD40 repeat-like"/>
    <property type="match status" value="1"/>
</dbReference>
<dbReference type="Proteomes" id="UP000078387">
    <property type="component" value="Unassembled WGS sequence"/>
</dbReference>
<feature type="domain" description="BCAS3 WD40" evidence="1">
    <location>
        <begin position="263"/>
        <end position="365"/>
    </location>
</feature>
<dbReference type="VEuPathDB" id="AmoebaDB:KM1_018400"/>
<proteinExistence type="predicted"/>
<dbReference type="InterPro" id="IPR045142">
    <property type="entry name" value="BCAS3-like"/>
</dbReference>
<evidence type="ECO:0000313" key="2">
    <source>
        <dbReference type="EMBL" id="GAT95757.1"/>
    </source>
</evidence>
<accession>A0A5K1UA60</accession>
<dbReference type="PANTHER" id="PTHR13268:SF0">
    <property type="entry name" value="BCAS3 MICROTUBULE ASSOCIATED CELL MIGRATION FACTOR"/>
    <property type="match status" value="1"/>
</dbReference>
<dbReference type="VEuPathDB" id="AmoebaDB:EHI7A_007440"/>
<dbReference type="EMBL" id="BDEQ01000001">
    <property type="protein sequence ID" value="GAT95757.1"/>
    <property type="molecule type" value="Genomic_DNA"/>
</dbReference>
<dbReference type="Gene3D" id="2.130.10.10">
    <property type="entry name" value="YVTN repeat-like/Quinoprotein amine dehydrogenase"/>
    <property type="match status" value="1"/>
</dbReference>
<dbReference type="InterPro" id="IPR015943">
    <property type="entry name" value="WD40/YVTN_repeat-like_dom_sf"/>
</dbReference>
<reference evidence="2 3" key="1">
    <citation type="submission" date="2016-05" db="EMBL/GenBank/DDBJ databases">
        <title>First whole genome sequencing of Entamoeba histolytica HM1:IMSS-clone-6.</title>
        <authorList>
            <person name="Mukherjee Avik.K."/>
            <person name="Izumyama S."/>
            <person name="Nakada-Tsukui K."/>
            <person name="Nozaki T."/>
        </authorList>
    </citation>
    <scope>NUCLEOTIDE SEQUENCE [LARGE SCALE GENOMIC DNA]</scope>
    <source>
        <strain evidence="2 3">HM1:IMSS clone 6</strain>
    </source>
</reference>
<dbReference type="InterPro" id="IPR048382">
    <property type="entry name" value="BCAS3_WD40"/>
</dbReference>
<dbReference type="VEuPathDB" id="AmoebaDB:EHI5A_017950"/>
<dbReference type="GO" id="GO:0042594">
    <property type="term" value="P:response to starvation"/>
    <property type="evidence" value="ECO:0007669"/>
    <property type="project" value="TreeGrafter"/>
</dbReference>
<dbReference type="VEuPathDB" id="AmoebaDB:EHI8A_067870"/>
<dbReference type="PANTHER" id="PTHR13268">
    <property type="entry name" value="BREAST CARCINOMA AMPLIFIED SEQUENCE 3"/>
    <property type="match status" value="1"/>
</dbReference>
<protein>
    <recommendedName>
        <fullName evidence="1">BCAS3 WD40 domain-containing protein</fullName>
    </recommendedName>
</protein>
<name>A0A5K1UA60_ENTHI</name>
<gene>
    <name evidence="2" type="ORF">CL6EHI_086220</name>
</gene>
<dbReference type="AlphaFoldDB" id="A0A5K1UA60"/>
<dbReference type="GO" id="GO:0006914">
    <property type="term" value="P:autophagy"/>
    <property type="evidence" value="ECO:0007669"/>
    <property type="project" value="InterPro"/>
</dbReference>
<sequence length="548" mass="62004">MNHPYFASFIKGQKEEEWSYIPSFLKTKPPKPKDQIDVQAVIFDEYPKDDNELRKCCIICESHGIRVWDCDDITKNEEVFSYPVEDNVIPLFSRFRHISPPMLFFVTSNNQLVSVTFKPEGPIASSFFSYNYCDFELVEDILFAFTLDGQLHIYSTTQNPPSLILQISTTKYLKNTHPIAVSSAYFAYPTYDIPPSYVEPPQSAAAITTETITSSINWITDGVKNIYGAPTQPQEINDNEHKKEFVIVADHRSIISKKQIKRICHFCATASRLRTMKFDPKGELLVTCDDKGYLANVFRVHPNGYLDHLFVLKRGTTTAVITDISFTPSCDLVVISSSKTSHLFTLPPISCSDPIKKNASTQNVVWINASNKIHTNEDCPITVTFSDDKLVQAVSSELGIYQYVNGKISERGHVDMNIPCTDQYMNQSLFMLPTSIGEDDFYKSVDTRIIPFDDNKFKRYTNCQNKFAIGSEAIEKQKLLLEAAMNEWVSATSNVFDIDYIVKDDSEAGGSECADEPNERAEIQESIECKEDGQVCEQQSNNDDSIIV</sequence>
<organism evidence="2 3">
    <name type="scientific">Entamoeba histolytica</name>
    <dbReference type="NCBI Taxonomy" id="5759"/>
    <lineage>
        <taxon>Eukaryota</taxon>
        <taxon>Amoebozoa</taxon>
        <taxon>Evosea</taxon>
        <taxon>Archamoebae</taxon>
        <taxon>Mastigamoebida</taxon>
        <taxon>Entamoebidae</taxon>
        <taxon>Entamoeba</taxon>
    </lineage>
</organism>
<evidence type="ECO:0000259" key="1">
    <source>
        <dbReference type="Pfam" id="PF21034"/>
    </source>
</evidence>
<dbReference type="InterPro" id="IPR036322">
    <property type="entry name" value="WD40_repeat_dom_sf"/>
</dbReference>
<dbReference type="VEuPathDB" id="AmoebaDB:EHI_086220"/>
<comment type="caution">
    <text evidence="2">The sequence shown here is derived from an EMBL/GenBank/DDBJ whole genome shotgun (WGS) entry which is preliminary data.</text>
</comment>
<evidence type="ECO:0000313" key="3">
    <source>
        <dbReference type="Proteomes" id="UP000078387"/>
    </source>
</evidence>
<dbReference type="OMA" id="HIYNTTQ"/>